<dbReference type="PANTHER" id="PTHR43149">
    <property type="entry name" value="ENOYL-COA HYDRATASE"/>
    <property type="match status" value="1"/>
</dbReference>
<evidence type="ECO:0000313" key="3">
    <source>
        <dbReference type="EMBL" id="TXD97124.1"/>
    </source>
</evidence>
<dbReference type="AlphaFoldDB" id="A0A5C7A140"/>
<evidence type="ECO:0000256" key="2">
    <source>
        <dbReference type="RuleBase" id="RU003707"/>
    </source>
</evidence>
<dbReference type="CDD" id="cd06558">
    <property type="entry name" value="crotonase-like"/>
    <property type="match status" value="1"/>
</dbReference>
<dbReference type="PANTHER" id="PTHR43149:SF1">
    <property type="entry name" value="DELTA(3,5)-DELTA(2,4)-DIENOYL-COA ISOMERASE, MITOCHONDRIAL"/>
    <property type="match status" value="1"/>
</dbReference>
<protein>
    <submittedName>
        <fullName evidence="3">Crotonase/enoyl-CoA hydratase family protein</fullName>
    </submittedName>
</protein>
<comment type="caution">
    <text evidence="3">The sequence shown here is derived from an EMBL/GenBank/DDBJ whole genome shotgun (WGS) entry which is preliminary data.</text>
</comment>
<reference evidence="3 4" key="1">
    <citation type="submission" date="2019-08" db="EMBL/GenBank/DDBJ databases">
        <title>Genome sequence of Psychrobacter frigidicola ACAM304 (type strain).</title>
        <authorList>
            <person name="Bowman J.P."/>
        </authorList>
    </citation>
    <scope>NUCLEOTIDE SEQUENCE [LARGE SCALE GENOMIC DNA]</scope>
    <source>
        <strain evidence="3 4">ACAM 304</strain>
    </source>
</reference>
<organism evidence="3 4">
    <name type="scientific">Psychrobacter frigidicola</name>
    <dbReference type="NCBI Taxonomy" id="45611"/>
    <lineage>
        <taxon>Bacteria</taxon>
        <taxon>Pseudomonadati</taxon>
        <taxon>Pseudomonadota</taxon>
        <taxon>Gammaproteobacteria</taxon>
        <taxon>Moraxellales</taxon>
        <taxon>Moraxellaceae</taxon>
        <taxon>Psychrobacter</taxon>
    </lineage>
</organism>
<sequence>MHAVATLQYRTLQVSITDNILTVTLNRAHKKNAMSFEMMHELIKVATQVSKDKKLRAIIINGAGNTFCAGIDLGDLNQPKNQAYALWELVKPWQSLFQRVCLVWREVPVPVIAVLEGHCIGAGLQLALACDVRISHPDCQLSIMEAKWGLVPDMGLTQSALGVVRADVLKELAMSARIINAEQGKDLGLVSHCNDMPLEHAQVLAAEFAERSPDAVLASKRVINAMYQQSAVTLYQEKIWQVKLMLGRNRKLALKKAKQSATSFAKRQFH</sequence>
<dbReference type="Proteomes" id="UP000321903">
    <property type="component" value="Unassembled WGS sequence"/>
</dbReference>
<dbReference type="InterPro" id="IPR018376">
    <property type="entry name" value="Enoyl-CoA_hyd/isom_CS"/>
</dbReference>
<dbReference type="OrthoDB" id="9777711at2"/>
<dbReference type="InterPro" id="IPR029045">
    <property type="entry name" value="ClpP/crotonase-like_dom_sf"/>
</dbReference>
<dbReference type="Gene3D" id="3.90.226.10">
    <property type="entry name" value="2-enoyl-CoA Hydratase, Chain A, domain 1"/>
    <property type="match status" value="1"/>
</dbReference>
<dbReference type="InterPro" id="IPR001753">
    <property type="entry name" value="Enoyl-CoA_hydra/iso"/>
</dbReference>
<accession>A0A5C7A140</accession>
<dbReference type="GO" id="GO:0016853">
    <property type="term" value="F:isomerase activity"/>
    <property type="evidence" value="ECO:0007669"/>
    <property type="project" value="InterPro"/>
</dbReference>
<dbReference type="NCBIfam" id="NF005699">
    <property type="entry name" value="PRK07509.1"/>
    <property type="match status" value="1"/>
</dbReference>
<proteinExistence type="inferred from homology"/>
<evidence type="ECO:0000256" key="1">
    <source>
        <dbReference type="ARBA" id="ARBA00005254"/>
    </source>
</evidence>
<dbReference type="InterPro" id="IPR045002">
    <property type="entry name" value="Ech1-like"/>
</dbReference>
<keyword evidence="4" id="KW-1185">Reference proteome</keyword>
<name>A0A5C7A140_9GAMM</name>
<dbReference type="Pfam" id="PF00378">
    <property type="entry name" value="ECH_1"/>
    <property type="match status" value="1"/>
</dbReference>
<dbReference type="PROSITE" id="PS00166">
    <property type="entry name" value="ENOYL_COA_HYDRATASE"/>
    <property type="match status" value="1"/>
</dbReference>
<evidence type="ECO:0000313" key="4">
    <source>
        <dbReference type="Proteomes" id="UP000321903"/>
    </source>
</evidence>
<dbReference type="RefSeq" id="WP_147223829.1">
    <property type="nucleotide sequence ID" value="NZ_CAJGYY010000001.1"/>
</dbReference>
<dbReference type="SUPFAM" id="SSF52096">
    <property type="entry name" value="ClpP/crotonase"/>
    <property type="match status" value="1"/>
</dbReference>
<gene>
    <name evidence="3" type="ORF">ES754_08960</name>
</gene>
<dbReference type="EMBL" id="VORZ01000002">
    <property type="protein sequence ID" value="TXD97124.1"/>
    <property type="molecule type" value="Genomic_DNA"/>
</dbReference>
<comment type="similarity">
    <text evidence="1 2">Belongs to the enoyl-CoA hydratase/isomerase family.</text>
</comment>